<dbReference type="InterPro" id="IPR043136">
    <property type="entry name" value="B30.2/SPRY_sf"/>
</dbReference>
<dbReference type="InterPro" id="IPR003877">
    <property type="entry name" value="SPRY_dom"/>
</dbReference>
<dbReference type="InterPro" id="IPR050143">
    <property type="entry name" value="TRIM/RBCC"/>
</dbReference>
<dbReference type="InterPro" id="IPR013320">
    <property type="entry name" value="ConA-like_dom_sf"/>
</dbReference>
<dbReference type="Gene3D" id="3.30.160.60">
    <property type="entry name" value="Classic Zinc Finger"/>
    <property type="match status" value="1"/>
</dbReference>
<dbReference type="PANTHER" id="PTHR24103">
    <property type="entry name" value="E3 UBIQUITIN-PROTEIN LIGASE TRIM"/>
    <property type="match status" value="1"/>
</dbReference>
<dbReference type="Pfam" id="PF00622">
    <property type="entry name" value="SPRY"/>
    <property type="match status" value="1"/>
</dbReference>
<feature type="domain" description="B box-type" evidence="5">
    <location>
        <begin position="89"/>
        <end position="130"/>
    </location>
</feature>
<evidence type="ECO:0000259" key="5">
    <source>
        <dbReference type="PROSITE" id="PS50119"/>
    </source>
</evidence>
<reference evidence="7 8" key="1">
    <citation type="journal article" date="2020" name="Mol. Biol. Evol.">
        <title>Interspecific Gene Flow and the Evolution of Specialization in Black and White Rhinoceros.</title>
        <authorList>
            <person name="Moodley Y."/>
            <person name="Westbury M.V."/>
            <person name="Russo I.M."/>
            <person name="Gopalakrishnan S."/>
            <person name="Rakotoarivelo A."/>
            <person name="Olsen R.A."/>
            <person name="Prost S."/>
            <person name="Tunstall T."/>
            <person name="Ryder O.A."/>
            <person name="Dalen L."/>
            <person name="Bruford M.W."/>
        </authorList>
    </citation>
    <scope>NUCLEOTIDE SEQUENCE [LARGE SCALE GENOMIC DNA]</scope>
    <source>
        <strain evidence="7">SBR-YM</strain>
        <tissue evidence="7">Skin</tissue>
    </source>
</reference>
<protein>
    <submittedName>
        <fullName evidence="7">Uncharacterized protein</fullName>
    </submittedName>
</protein>
<dbReference type="Proteomes" id="UP000551758">
    <property type="component" value="Unassembled WGS sequence"/>
</dbReference>
<evidence type="ECO:0000313" key="7">
    <source>
        <dbReference type="EMBL" id="KAF5918626.1"/>
    </source>
</evidence>
<evidence type="ECO:0000256" key="1">
    <source>
        <dbReference type="ARBA" id="ARBA00022723"/>
    </source>
</evidence>
<dbReference type="Gene3D" id="3.30.40.10">
    <property type="entry name" value="Zinc/RING finger domain, C3HC4 (zinc finger)"/>
    <property type="match status" value="1"/>
</dbReference>
<dbReference type="SUPFAM" id="SSF49899">
    <property type="entry name" value="Concanavalin A-like lectins/glucanases"/>
    <property type="match status" value="1"/>
</dbReference>
<evidence type="ECO:0000256" key="3">
    <source>
        <dbReference type="ARBA" id="ARBA00022833"/>
    </source>
</evidence>
<keyword evidence="3" id="KW-0862">Zinc</keyword>
<dbReference type="PRINTS" id="PR01407">
    <property type="entry name" value="BUTYPHLNCDUF"/>
</dbReference>
<evidence type="ECO:0000259" key="6">
    <source>
        <dbReference type="PROSITE" id="PS50188"/>
    </source>
</evidence>
<keyword evidence="2 4" id="KW-0863">Zinc-finger</keyword>
<dbReference type="SMART" id="SM00449">
    <property type="entry name" value="SPRY"/>
    <property type="match status" value="1"/>
</dbReference>
<dbReference type="SUPFAM" id="SSF57850">
    <property type="entry name" value="RING/U-box"/>
    <property type="match status" value="1"/>
</dbReference>
<dbReference type="InterPro" id="IPR006574">
    <property type="entry name" value="PRY"/>
</dbReference>
<keyword evidence="1" id="KW-0479">Metal-binding</keyword>
<dbReference type="SMART" id="SM00589">
    <property type="entry name" value="PRY"/>
    <property type="match status" value="1"/>
</dbReference>
<keyword evidence="8" id="KW-1185">Reference proteome</keyword>
<dbReference type="InterPro" id="IPR013083">
    <property type="entry name" value="Znf_RING/FYVE/PHD"/>
</dbReference>
<sequence length="402" mass="45364">MDPAALVEAIMEEVSCPICMTFLRVPMSINCGHSRLSGLWEFPGESENWGYTGPLCQGPVQPRNLWPNWQLTNVLEKVQLLGLHSGMGMKRAVCELHREQLEMFCSKDSLITCEACSQPSEHQTHSVKVETQKQSIMWEFEKYQDYHRKNSHQGGGWKSKSWSLQRPEPVSLELKTDCCVLGLREVLKTYASYLNLEPNTAYSHLIVSKERKCMRYGDTKHKLLENPERFYHYSVVLGSQSISSGQHYWAVEVVDRSEWGLGVCKESVEGGDLFIPPLWILGDKVEEGNEYRAGNNEYMNTPSFPPHQVEVFLDYEAHDISFYNVTVTAPTFSLSPTIPSLGASCPILFLSTALAPTTPLLCPSAPWMERTKRAPIIARGPGISPGLQESWRALPQTRVPLN</sequence>
<dbReference type="EMBL" id="JACDTQ010002427">
    <property type="protein sequence ID" value="KAF5918626.1"/>
    <property type="molecule type" value="Genomic_DNA"/>
</dbReference>
<evidence type="ECO:0000256" key="4">
    <source>
        <dbReference type="PROSITE-ProRule" id="PRU00024"/>
    </source>
</evidence>
<name>A0A7J7ET47_DICBM</name>
<dbReference type="SUPFAM" id="SSF57845">
    <property type="entry name" value="B-box zinc-binding domain"/>
    <property type="match status" value="1"/>
</dbReference>
<evidence type="ECO:0000256" key="2">
    <source>
        <dbReference type="ARBA" id="ARBA00022771"/>
    </source>
</evidence>
<dbReference type="Pfam" id="PF13765">
    <property type="entry name" value="PRY"/>
    <property type="match status" value="1"/>
</dbReference>
<dbReference type="Pfam" id="PF00643">
    <property type="entry name" value="zf-B_box"/>
    <property type="match status" value="1"/>
</dbReference>
<comment type="caution">
    <text evidence="7">The sequence shown here is derived from an EMBL/GenBank/DDBJ whole genome shotgun (WGS) entry which is preliminary data.</text>
</comment>
<evidence type="ECO:0000313" key="8">
    <source>
        <dbReference type="Proteomes" id="UP000551758"/>
    </source>
</evidence>
<accession>A0A7J7ET47</accession>
<proteinExistence type="predicted"/>
<feature type="domain" description="B30.2/SPRY" evidence="6">
    <location>
        <begin position="174"/>
        <end position="367"/>
    </location>
</feature>
<dbReference type="Gene3D" id="2.60.120.920">
    <property type="match status" value="1"/>
</dbReference>
<dbReference type="AlphaFoldDB" id="A0A7J7ET47"/>
<gene>
    <name evidence="7" type="ORF">HPG69_005660</name>
</gene>
<organism evidence="7 8">
    <name type="scientific">Diceros bicornis minor</name>
    <name type="common">South-central black rhinoceros</name>
    <dbReference type="NCBI Taxonomy" id="77932"/>
    <lineage>
        <taxon>Eukaryota</taxon>
        <taxon>Metazoa</taxon>
        <taxon>Chordata</taxon>
        <taxon>Craniata</taxon>
        <taxon>Vertebrata</taxon>
        <taxon>Euteleostomi</taxon>
        <taxon>Mammalia</taxon>
        <taxon>Eutheria</taxon>
        <taxon>Laurasiatheria</taxon>
        <taxon>Perissodactyla</taxon>
        <taxon>Rhinocerotidae</taxon>
        <taxon>Diceros</taxon>
    </lineage>
</organism>
<dbReference type="PROSITE" id="PS50119">
    <property type="entry name" value="ZF_BBOX"/>
    <property type="match status" value="1"/>
</dbReference>
<dbReference type="Pfam" id="PF15227">
    <property type="entry name" value="zf-C3HC4_4"/>
    <property type="match status" value="1"/>
</dbReference>
<dbReference type="GO" id="GO:0008270">
    <property type="term" value="F:zinc ion binding"/>
    <property type="evidence" value="ECO:0007669"/>
    <property type="project" value="UniProtKB-KW"/>
</dbReference>
<dbReference type="InterPro" id="IPR003879">
    <property type="entry name" value="Butyrophylin_SPRY"/>
</dbReference>
<dbReference type="InterPro" id="IPR001870">
    <property type="entry name" value="B30.2/SPRY"/>
</dbReference>
<dbReference type="InterPro" id="IPR000315">
    <property type="entry name" value="Znf_B-box"/>
</dbReference>
<dbReference type="PROSITE" id="PS50188">
    <property type="entry name" value="B302_SPRY"/>
    <property type="match status" value="1"/>
</dbReference>